<dbReference type="InterPro" id="IPR000537">
    <property type="entry name" value="UbiA_prenyltransferase"/>
</dbReference>
<gene>
    <name evidence="6" type="ORF">DFH94DRAFT_211125</name>
</gene>
<dbReference type="Pfam" id="PF01040">
    <property type="entry name" value="UbiA"/>
    <property type="match status" value="1"/>
</dbReference>
<keyword evidence="7" id="KW-1185">Reference proteome</keyword>
<proteinExistence type="predicted"/>
<dbReference type="PANTHER" id="PTHR42723">
    <property type="entry name" value="CHLOROPHYLL SYNTHASE"/>
    <property type="match status" value="1"/>
</dbReference>
<dbReference type="OrthoDB" id="434972at2759"/>
<dbReference type="Gene3D" id="1.10.357.140">
    <property type="entry name" value="UbiA prenyltransferase"/>
    <property type="match status" value="1"/>
</dbReference>
<keyword evidence="2 5" id="KW-0812">Transmembrane</keyword>
<sequence>MVATSLSYHLHTLFLFTKSDVKTVIPPVILFAAAAAPSCSLSRLPYAVSWLWFHALQFALANQTLPRSVAEDVLNHPYRPLPAGRVSFQAARTLRWMMVPVCLLLSAAYGPRTMLASLVGSLCMLAYNDGGGARSHWLVRNVLNAGLYGAAEAGTTFVICQRECDVDKTACNAIALSAGILLTTIHTQDYRDAPGDVAAGRITLPIAYPTLSRVVTAVLLIAWSWGVSWTWRLDDIAAGFVGVLALIVGVSFVARTDVRADTISSHLYNVSVAIRGCPSVAHEILARSGFV</sequence>
<evidence type="ECO:0000256" key="4">
    <source>
        <dbReference type="ARBA" id="ARBA00023136"/>
    </source>
</evidence>
<evidence type="ECO:0000256" key="3">
    <source>
        <dbReference type="ARBA" id="ARBA00022989"/>
    </source>
</evidence>
<dbReference type="InterPro" id="IPR044878">
    <property type="entry name" value="UbiA_sf"/>
</dbReference>
<name>A0A9P5JYY7_9AGAM</name>
<reference evidence="6" key="1">
    <citation type="submission" date="2019-10" db="EMBL/GenBank/DDBJ databases">
        <authorList>
            <consortium name="DOE Joint Genome Institute"/>
            <person name="Kuo A."/>
            <person name="Miyauchi S."/>
            <person name="Kiss E."/>
            <person name="Drula E."/>
            <person name="Kohler A."/>
            <person name="Sanchez-Garcia M."/>
            <person name="Andreopoulos B."/>
            <person name="Barry K.W."/>
            <person name="Bonito G."/>
            <person name="Buee M."/>
            <person name="Carver A."/>
            <person name="Chen C."/>
            <person name="Cichocki N."/>
            <person name="Clum A."/>
            <person name="Culley D."/>
            <person name="Crous P.W."/>
            <person name="Fauchery L."/>
            <person name="Girlanda M."/>
            <person name="Hayes R."/>
            <person name="Keri Z."/>
            <person name="LaButti K."/>
            <person name="Lipzen A."/>
            <person name="Lombard V."/>
            <person name="Magnuson J."/>
            <person name="Maillard F."/>
            <person name="Morin E."/>
            <person name="Murat C."/>
            <person name="Nolan M."/>
            <person name="Ohm R."/>
            <person name="Pangilinan J."/>
            <person name="Pereira M."/>
            <person name="Perotto S."/>
            <person name="Peter M."/>
            <person name="Riley R."/>
            <person name="Sitrit Y."/>
            <person name="Stielow B."/>
            <person name="Szollosi G."/>
            <person name="Zifcakova L."/>
            <person name="Stursova M."/>
            <person name="Spatafora J.W."/>
            <person name="Tedersoo L."/>
            <person name="Vaario L.-M."/>
            <person name="Yamada A."/>
            <person name="Yan M."/>
            <person name="Wang P."/>
            <person name="Xu J."/>
            <person name="Bruns T."/>
            <person name="Baldrian P."/>
            <person name="Vilgalys R."/>
            <person name="Henrissat B."/>
            <person name="Grigoriev I.V."/>
            <person name="Hibbett D."/>
            <person name="Nagy L.G."/>
            <person name="Martin F.M."/>
        </authorList>
    </citation>
    <scope>NUCLEOTIDE SEQUENCE</scope>
    <source>
        <strain evidence="6">Prilba</strain>
    </source>
</reference>
<dbReference type="PANTHER" id="PTHR42723:SF1">
    <property type="entry name" value="CHLOROPHYLL SYNTHASE, CHLOROPLASTIC"/>
    <property type="match status" value="1"/>
</dbReference>
<keyword evidence="3 5" id="KW-1133">Transmembrane helix</keyword>
<feature type="transmembrane region" description="Helical" evidence="5">
    <location>
        <begin position="236"/>
        <end position="254"/>
    </location>
</feature>
<dbReference type="CDD" id="cd13965">
    <property type="entry name" value="PT_UbiA_3"/>
    <property type="match status" value="1"/>
</dbReference>
<evidence type="ECO:0000256" key="2">
    <source>
        <dbReference type="ARBA" id="ARBA00022692"/>
    </source>
</evidence>
<evidence type="ECO:0000313" key="6">
    <source>
        <dbReference type="EMBL" id="KAF8470451.1"/>
    </source>
</evidence>
<dbReference type="GO" id="GO:0016020">
    <property type="term" value="C:membrane"/>
    <property type="evidence" value="ECO:0007669"/>
    <property type="project" value="UniProtKB-SubCell"/>
</dbReference>
<dbReference type="Proteomes" id="UP000759537">
    <property type="component" value="Unassembled WGS sequence"/>
</dbReference>
<dbReference type="EMBL" id="WHVB01000025">
    <property type="protein sequence ID" value="KAF8470451.1"/>
    <property type="molecule type" value="Genomic_DNA"/>
</dbReference>
<protein>
    <submittedName>
        <fullName evidence="6">Uncharacterized protein</fullName>
    </submittedName>
</protein>
<reference evidence="6" key="2">
    <citation type="journal article" date="2020" name="Nat. Commun.">
        <title>Large-scale genome sequencing of mycorrhizal fungi provides insights into the early evolution of symbiotic traits.</title>
        <authorList>
            <person name="Miyauchi S."/>
            <person name="Kiss E."/>
            <person name="Kuo A."/>
            <person name="Drula E."/>
            <person name="Kohler A."/>
            <person name="Sanchez-Garcia M."/>
            <person name="Morin E."/>
            <person name="Andreopoulos B."/>
            <person name="Barry K.W."/>
            <person name="Bonito G."/>
            <person name="Buee M."/>
            <person name="Carver A."/>
            <person name="Chen C."/>
            <person name="Cichocki N."/>
            <person name="Clum A."/>
            <person name="Culley D."/>
            <person name="Crous P.W."/>
            <person name="Fauchery L."/>
            <person name="Girlanda M."/>
            <person name="Hayes R.D."/>
            <person name="Keri Z."/>
            <person name="LaButti K."/>
            <person name="Lipzen A."/>
            <person name="Lombard V."/>
            <person name="Magnuson J."/>
            <person name="Maillard F."/>
            <person name="Murat C."/>
            <person name="Nolan M."/>
            <person name="Ohm R.A."/>
            <person name="Pangilinan J."/>
            <person name="Pereira M.F."/>
            <person name="Perotto S."/>
            <person name="Peter M."/>
            <person name="Pfister S."/>
            <person name="Riley R."/>
            <person name="Sitrit Y."/>
            <person name="Stielow J.B."/>
            <person name="Szollosi G."/>
            <person name="Zifcakova L."/>
            <person name="Stursova M."/>
            <person name="Spatafora J.W."/>
            <person name="Tedersoo L."/>
            <person name="Vaario L.M."/>
            <person name="Yamada A."/>
            <person name="Yan M."/>
            <person name="Wang P."/>
            <person name="Xu J."/>
            <person name="Bruns T."/>
            <person name="Baldrian P."/>
            <person name="Vilgalys R."/>
            <person name="Dunand C."/>
            <person name="Henrissat B."/>
            <person name="Grigoriev I.V."/>
            <person name="Hibbett D."/>
            <person name="Nagy L.G."/>
            <person name="Martin F.M."/>
        </authorList>
    </citation>
    <scope>NUCLEOTIDE SEQUENCE</scope>
    <source>
        <strain evidence="6">Prilba</strain>
    </source>
</reference>
<comment type="caution">
    <text evidence="6">The sequence shown here is derived from an EMBL/GenBank/DDBJ whole genome shotgun (WGS) entry which is preliminary data.</text>
</comment>
<comment type="subcellular location">
    <subcellularLocation>
        <location evidence="1">Membrane</location>
        <topology evidence="1">Multi-pass membrane protein</topology>
    </subcellularLocation>
</comment>
<evidence type="ECO:0000256" key="5">
    <source>
        <dbReference type="SAM" id="Phobius"/>
    </source>
</evidence>
<keyword evidence="4 5" id="KW-0472">Membrane</keyword>
<dbReference type="InterPro" id="IPR050475">
    <property type="entry name" value="Prenyltransferase_related"/>
</dbReference>
<accession>A0A9P5JYY7</accession>
<evidence type="ECO:0000256" key="1">
    <source>
        <dbReference type="ARBA" id="ARBA00004141"/>
    </source>
</evidence>
<evidence type="ECO:0000313" key="7">
    <source>
        <dbReference type="Proteomes" id="UP000759537"/>
    </source>
</evidence>
<organism evidence="6 7">
    <name type="scientific">Russula ochroleuca</name>
    <dbReference type="NCBI Taxonomy" id="152965"/>
    <lineage>
        <taxon>Eukaryota</taxon>
        <taxon>Fungi</taxon>
        <taxon>Dikarya</taxon>
        <taxon>Basidiomycota</taxon>
        <taxon>Agaricomycotina</taxon>
        <taxon>Agaricomycetes</taxon>
        <taxon>Russulales</taxon>
        <taxon>Russulaceae</taxon>
        <taxon>Russula</taxon>
    </lineage>
</organism>
<dbReference type="GO" id="GO:0016765">
    <property type="term" value="F:transferase activity, transferring alkyl or aryl (other than methyl) groups"/>
    <property type="evidence" value="ECO:0007669"/>
    <property type="project" value="InterPro"/>
</dbReference>
<feature type="transmembrane region" description="Helical" evidence="5">
    <location>
        <begin position="211"/>
        <end position="230"/>
    </location>
</feature>
<dbReference type="AlphaFoldDB" id="A0A9P5JYY7"/>